<accession>A0A1R1SQ25</accession>
<keyword evidence="7" id="KW-1185">Reference proteome</keyword>
<organism evidence="6 7">
    <name type="scientific">Streptomyces sparsogenes DSM 40356</name>
    <dbReference type="NCBI Taxonomy" id="1331668"/>
    <lineage>
        <taxon>Bacteria</taxon>
        <taxon>Bacillati</taxon>
        <taxon>Actinomycetota</taxon>
        <taxon>Actinomycetes</taxon>
        <taxon>Kitasatosporales</taxon>
        <taxon>Streptomycetaceae</taxon>
        <taxon>Streptomyces</taxon>
    </lineage>
</organism>
<keyword evidence="4" id="KW-0732">Signal</keyword>
<evidence type="ECO:0000256" key="1">
    <source>
        <dbReference type="ARBA" id="ARBA00004196"/>
    </source>
</evidence>
<name>A0A1R1SQ25_9ACTN</name>
<gene>
    <name evidence="6" type="ORF">SPAR_06075</name>
</gene>
<comment type="similarity">
    <text evidence="2">Belongs to the bacterial solute-binding protein 1 family.</text>
</comment>
<reference evidence="6 7" key="1">
    <citation type="submission" date="2013-05" db="EMBL/GenBank/DDBJ databases">
        <title>Genome sequence of Streptomyces sparsogenes DSM 40356.</title>
        <authorList>
            <person name="Coyne S."/>
            <person name="Seebeck F.P."/>
        </authorList>
    </citation>
    <scope>NUCLEOTIDE SEQUENCE [LARGE SCALE GENOMIC DNA]</scope>
    <source>
        <strain evidence="6 7">DSM 40356</strain>
    </source>
</reference>
<dbReference type="Gene3D" id="3.40.190.10">
    <property type="entry name" value="Periplasmic binding protein-like II"/>
    <property type="match status" value="1"/>
</dbReference>
<feature type="region of interest" description="Disordered" evidence="5">
    <location>
        <begin position="405"/>
        <end position="424"/>
    </location>
</feature>
<sequence>MKSLVGRPVRMVTAAVALSLLAVGCGNGGDSGKTADGKTIVKVAVWDYAKTPEFKALIEGFEAKNPDIDVQPVDILAADYSKKVTTMLAGGDNTDVLTMKNVTDYARYGTRGQLQSLTADADKLDKAKYSGLDSFDLKGDYYALPYRQDFWVLFYNKDLVKKSDADLSKLTWPDYASLAKELTTGSGSSKVYGTYHQTWRSVVQATAAAQTGGDLLSGDYGFFKKQYETAVDLQKAGAAMPFSTAKSQQVTYDAMFTTRKTAMVPMGTWLAARLLQAKAEGKNDVNWGMAPLPQTTANGKAVTFGSPTAFAVNKKARNSAAAKKFVLWASGPEGAAAIAKVGVVPSYTDDAVLKTFFGVKGMPADALSKKAMTPDTVKLEMPVSPKSSDIDQILTEEHELVMSGEKSIDKGISEMESRVKSEVE</sequence>
<dbReference type="GeneID" id="96745255"/>
<dbReference type="SUPFAM" id="SSF53850">
    <property type="entry name" value="Periplasmic binding protein-like II"/>
    <property type="match status" value="1"/>
</dbReference>
<evidence type="ECO:0000313" key="6">
    <source>
        <dbReference type="EMBL" id="OMI40406.1"/>
    </source>
</evidence>
<dbReference type="InterPro" id="IPR050490">
    <property type="entry name" value="Bact_solute-bd_prot1"/>
</dbReference>
<dbReference type="STRING" id="67365.GCA_001704635_07846"/>
<evidence type="ECO:0000256" key="5">
    <source>
        <dbReference type="SAM" id="MobiDB-lite"/>
    </source>
</evidence>
<dbReference type="Proteomes" id="UP000186168">
    <property type="component" value="Unassembled WGS sequence"/>
</dbReference>
<dbReference type="AlphaFoldDB" id="A0A1R1SQ25"/>
<dbReference type="RefSeq" id="WP_245738187.1">
    <property type="nucleotide sequence ID" value="NZ_ASQP01000089.1"/>
</dbReference>
<dbReference type="Pfam" id="PF01547">
    <property type="entry name" value="SBP_bac_1"/>
    <property type="match status" value="1"/>
</dbReference>
<protein>
    <submittedName>
        <fullName evidence="6">Extracellular solute-binding protein</fullName>
    </submittedName>
</protein>
<evidence type="ECO:0000256" key="4">
    <source>
        <dbReference type="ARBA" id="ARBA00022729"/>
    </source>
</evidence>
<dbReference type="InterPro" id="IPR006059">
    <property type="entry name" value="SBP"/>
</dbReference>
<comment type="caution">
    <text evidence="6">The sequence shown here is derived from an EMBL/GenBank/DDBJ whole genome shotgun (WGS) entry which is preliminary data.</text>
</comment>
<evidence type="ECO:0000256" key="2">
    <source>
        <dbReference type="ARBA" id="ARBA00008520"/>
    </source>
</evidence>
<evidence type="ECO:0000256" key="3">
    <source>
        <dbReference type="ARBA" id="ARBA00022448"/>
    </source>
</evidence>
<dbReference type="PANTHER" id="PTHR43649">
    <property type="entry name" value="ARABINOSE-BINDING PROTEIN-RELATED"/>
    <property type="match status" value="1"/>
</dbReference>
<comment type="subcellular location">
    <subcellularLocation>
        <location evidence="1">Cell envelope</location>
    </subcellularLocation>
</comment>
<evidence type="ECO:0000313" key="7">
    <source>
        <dbReference type="Proteomes" id="UP000186168"/>
    </source>
</evidence>
<dbReference type="PROSITE" id="PS51257">
    <property type="entry name" value="PROKAR_LIPOPROTEIN"/>
    <property type="match status" value="1"/>
</dbReference>
<dbReference type="GO" id="GO:0030313">
    <property type="term" value="C:cell envelope"/>
    <property type="evidence" value="ECO:0007669"/>
    <property type="project" value="UniProtKB-SubCell"/>
</dbReference>
<keyword evidence="3" id="KW-0813">Transport</keyword>
<dbReference type="EMBL" id="ASQP01000089">
    <property type="protein sequence ID" value="OMI40406.1"/>
    <property type="molecule type" value="Genomic_DNA"/>
</dbReference>
<proteinExistence type="inferred from homology"/>
<dbReference type="PANTHER" id="PTHR43649:SF31">
    <property type="entry name" value="SN-GLYCEROL-3-PHOSPHATE-BINDING PERIPLASMIC PROTEIN UGPB"/>
    <property type="match status" value="1"/>
</dbReference>